<evidence type="ECO:0000313" key="3">
    <source>
        <dbReference type="Proteomes" id="UP001347796"/>
    </source>
</evidence>
<protein>
    <submittedName>
        <fullName evidence="2">Uncharacterized protein</fullName>
    </submittedName>
</protein>
<gene>
    <name evidence="2" type="ORF">SNE40_001654</name>
</gene>
<keyword evidence="3" id="KW-1185">Reference proteome</keyword>
<dbReference type="Proteomes" id="UP001347796">
    <property type="component" value="Unassembled WGS sequence"/>
</dbReference>
<accession>A0AAN8K7J3</accession>
<proteinExistence type="predicted"/>
<name>A0AAN8K7J3_PATCE</name>
<feature type="region of interest" description="Disordered" evidence="1">
    <location>
        <begin position="113"/>
        <end position="133"/>
    </location>
</feature>
<reference evidence="2 3" key="1">
    <citation type="submission" date="2024-01" db="EMBL/GenBank/DDBJ databases">
        <title>The genome of the rayed Mediterranean limpet Patella caerulea (Linnaeus, 1758).</title>
        <authorList>
            <person name="Anh-Thu Weber A."/>
            <person name="Halstead-Nussloch G."/>
        </authorList>
    </citation>
    <scope>NUCLEOTIDE SEQUENCE [LARGE SCALE GENOMIC DNA]</scope>
    <source>
        <strain evidence="2">AATW-2023a</strain>
        <tissue evidence="2">Whole specimen</tissue>
    </source>
</reference>
<comment type="caution">
    <text evidence="2">The sequence shown here is derived from an EMBL/GenBank/DDBJ whole genome shotgun (WGS) entry which is preliminary data.</text>
</comment>
<dbReference type="AlphaFoldDB" id="A0AAN8K7J3"/>
<organism evidence="2 3">
    <name type="scientific">Patella caerulea</name>
    <name type="common">Rayed Mediterranean limpet</name>
    <dbReference type="NCBI Taxonomy" id="87958"/>
    <lineage>
        <taxon>Eukaryota</taxon>
        <taxon>Metazoa</taxon>
        <taxon>Spiralia</taxon>
        <taxon>Lophotrochozoa</taxon>
        <taxon>Mollusca</taxon>
        <taxon>Gastropoda</taxon>
        <taxon>Patellogastropoda</taxon>
        <taxon>Patelloidea</taxon>
        <taxon>Patellidae</taxon>
        <taxon>Patella</taxon>
    </lineage>
</organism>
<evidence type="ECO:0000256" key="1">
    <source>
        <dbReference type="SAM" id="MobiDB-lite"/>
    </source>
</evidence>
<dbReference type="EMBL" id="JAZGQO010000001">
    <property type="protein sequence ID" value="KAK6196426.1"/>
    <property type="molecule type" value="Genomic_DNA"/>
</dbReference>
<sequence>MIGLKKINASVTPTANSQEEAAEMMSDFFIHKIDKLCSGSAASPQHEQYETVSPKLNKFKPVTKEEIKKIILQAPSKSCPLDPMPTELLKKCVDQVTPSRTEMVNKSFETGVVPDGVSATFDKETKPRSRNSQ</sequence>
<evidence type="ECO:0000313" key="2">
    <source>
        <dbReference type="EMBL" id="KAK6196426.1"/>
    </source>
</evidence>